<dbReference type="RefSeq" id="WP_369185594.1">
    <property type="nucleotide sequence ID" value="NZ_CP163445.1"/>
</dbReference>
<dbReference type="SMART" id="SM00833">
    <property type="entry name" value="CobW_C"/>
    <property type="match status" value="1"/>
</dbReference>
<sequence>MTPQGAPRPLPVTVLGGLATGVRDCVADLARIEVPGLAVLTVRVAPDGRTASWQVYERRGPVGGGTLRPARPCSSDALPPALLSVLLQLARTARYRHLLLALPPGMAPDLVALDVAEGHSRGQALADHLRIDTVAGCVDLSRLEDDLGSGDRLLDRGLALGPTDRRTVAETAARHLASARTVVTSNAHDTDPATSARAVALMRHLSAYHSMAHICHDQLTGGLWTPNLSALIGQNHFDPIAVRDRHGPLPVPRQPRAPEFGVRTTHWSSRRPMHAQRLYDALARICQGVIRGHGHLWLANRPRSIQRWESAGEHLAIQTTGTWLPEQDDEAWQAASAERRTFAALRWHPYYGERHCELTFTGIDLDVPSLHERLNSCLLTDSELALGMEHWRLSDDPFAEALGTEPPSP</sequence>
<feature type="domain" description="CobW C-terminal" evidence="1">
    <location>
        <begin position="262"/>
        <end position="378"/>
    </location>
</feature>
<gene>
    <name evidence="2" type="ORF">AB2U05_35660</name>
</gene>
<accession>A0AB39TW54</accession>
<evidence type="ECO:0000313" key="2">
    <source>
        <dbReference type="EMBL" id="XDQ83472.1"/>
    </source>
</evidence>
<dbReference type="SUPFAM" id="SSF90002">
    <property type="entry name" value="Hypothetical protein YjiA, C-terminal domain"/>
    <property type="match status" value="1"/>
</dbReference>
<evidence type="ECO:0000259" key="1">
    <source>
        <dbReference type="SMART" id="SM00833"/>
    </source>
</evidence>
<name>A0AB39TW54_9ACTN</name>
<dbReference type="InterPro" id="IPR051927">
    <property type="entry name" value="Zn_Chap_cDPG_Synth"/>
</dbReference>
<dbReference type="EMBL" id="CP163445">
    <property type="protein sequence ID" value="XDQ83472.1"/>
    <property type="molecule type" value="Genomic_DNA"/>
</dbReference>
<organism evidence="2">
    <name type="scientific">Streptomyces sp. Y1</name>
    <dbReference type="NCBI Taxonomy" id="3238634"/>
    <lineage>
        <taxon>Bacteria</taxon>
        <taxon>Bacillati</taxon>
        <taxon>Actinomycetota</taxon>
        <taxon>Actinomycetes</taxon>
        <taxon>Kitasatosporales</taxon>
        <taxon>Streptomycetaceae</taxon>
        <taxon>Streptomyces</taxon>
    </lineage>
</organism>
<dbReference type="PANTHER" id="PTHR43603">
    <property type="entry name" value="COBW DOMAIN-CONTAINING PROTEIN DDB_G0274527"/>
    <property type="match status" value="1"/>
</dbReference>
<dbReference type="Pfam" id="PF07683">
    <property type="entry name" value="CobW_C"/>
    <property type="match status" value="1"/>
</dbReference>
<reference evidence="2" key="1">
    <citation type="submission" date="2024-07" db="EMBL/GenBank/DDBJ databases">
        <authorList>
            <person name="Yu S.T."/>
        </authorList>
    </citation>
    <scope>NUCLEOTIDE SEQUENCE</scope>
    <source>
        <strain evidence="2">Y1</strain>
    </source>
</reference>
<protein>
    <submittedName>
        <fullName evidence="2">GTP-binding protein</fullName>
    </submittedName>
</protein>
<proteinExistence type="predicted"/>
<dbReference type="InterPro" id="IPR011629">
    <property type="entry name" value="CobW-like_C"/>
</dbReference>
<dbReference type="PANTHER" id="PTHR43603:SF1">
    <property type="entry name" value="ZINC-REGULATED GTPASE METALLOPROTEIN ACTIVATOR 1"/>
    <property type="match status" value="1"/>
</dbReference>
<dbReference type="AlphaFoldDB" id="A0AB39TW54"/>